<evidence type="ECO:0000313" key="4">
    <source>
        <dbReference type="Proteomes" id="UP000094020"/>
    </source>
</evidence>
<feature type="compositionally biased region" description="Polar residues" evidence="1">
    <location>
        <begin position="501"/>
        <end position="535"/>
    </location>
</feature>
<evidence type="ECO:0000256" key="1">
    <source>
        <dbReference type="SAM" id="MobiDB-lite"/>
    </source>
</evidence>
<dbReference type="Proteomes" id="UP000094020">
    <property type="component" value="Chromosome 8"/>
</dbReference>
<feature type="region of interest" description="Disordered" evidence="1">
    <location>
        <begin position="501"/>
        <end position="574"/>
    </location>
</feature>
<dbReference type="Gene3D" id="2.60.120.260">
    <property type="entry name" value="Galactose-binding domain-like"/>
    <property type="match status" value="2"/>
</dbReference>
<keyword evidence="2" id="KW-0472">Membrane</keyword>
<dbReference type="GeneID" id="30173112"/>
<dbReference type="EMBL" id="CP144526">
    <property type="protein sequence ID" value="WWC71961.1"/>
    <property type="molecule type" value="Genomic_DNA"/>
</dbReference>
<evidence type="ECO:0000313" key="3">
    <source>
        <dbReference type="EMBL" id="WWC71961.1"/>
    </source>
</evidence>
<keyword evidence="2" id="KW-1133">Transmembrane helix</keyword>
<gene>
    <name evidence="3" type="ORF">I206_105920</name>
</gene>
<reference evidence="3" key="2">
    <citation type="submission" date="2024-02" db="EMBL/GenBank/DDBJ databases">
        <title>Comparative genomics of Cryptococcus and Kwoniella reveals pathogenesis evolution and contrasting modes of karyotype evolution via chromosome fusion or intercentromeric recombination.</title>
        <authorList>
            <person name="Coelho M.A."/>
            <person name="David-Palma M."/>
            <person name="Shea T."/>
            <person name="Bowers K."/>
            <person name="McGinley-Smith S."/>
            <person name="Mohammad A.W."/>
            <person name="Gnirke A."/>
            <person name="Yurkov A.M."/>
            <person name="Nowrousian M."/>
            <person name="Sun S."/>
            <person name="Cuomo C.A."/>
            <person name="Heitman J."/>
        </authorList>
    </citation>
    <scope>NUCLEOTIDE SEQUENCE</scope>
    <source>
        <strain evidence="3">CBS 10737</strain>
    </source>
</reference>
<feature type="compositionally biased region" description="Polar residues" evidence="1">
    <location>
        <begin position="468"/>
        <end position="487"/>
    </location>
</feature>
<dbReference type="KEGG" id="kpin:30173112"/>
<organism evidence="3 4">
    <name type="scientific">Kwoniella pini CBS 10737</name>
    <dbReference type="NCBI Taxonomy" id="1296096"/>
    <lineage>
        <taxon>Eukaryota</taxon>
        <taxon>Fungi</taxon>
        <taxon>Dikarya</taxon>
        <taxon>Basidiomycota</taxon>
        <taxon>Agaricomycotina</taxon>
        <taxon>Tremellomycetes</taxon>
        <taxon>Tremellales</taxon>
        <taxon>Cryptococcaceae</taxon>
        <taxon>Kwoniella</taxon>
    </lineage>
</organism>
<reference evidence="3" key="1">
    <citation type="submission" date="2013-07" db="EMBL/GenBank/DDBJ databases">
        <authorList>
            <consortium name="The Broad Institute Genome Sequencing Platform"/>
            <person name="Cuomo C."/>
            <person name="Litvintseva A."/>
            <person name="Chen Y."/>
            <person name="Heitman J."/>
            <person name="Sun S."/>
            <person name="Springer D."/>
            <person name="Dromer F."/>
            <person name="Young S.K."/>
            <person name="Zeng Q."/>
            <person name="Gargeya S."/>
            <person name="Fitzgerald M."/>
            <person name="Abouelleil A."/>
            <person name="Alvarado L."/>
            <person name="Berlin A.M."/>
            <person name="Chapman S.B."/>
            <person name="Dewar J."/>
            <person name="Goldberg J."/>
            <person name="Griggs A."/>
            <person name="Gujja S."/>
            <person name="Hansen M."/>
            <person name="Howarth C."/>
            <person name="Imamovic A."/>
            <person name="Larimer J."/>
            <person name="McCowan C."/>
            <person name="Murphy C."/>
            <person name="Pearson M."/>
            <person name="Priest M."/>
            <person name="Roberts A."/>
            <person name="Saif S."/>
            <person name="Shea T."/>
            <person name="Sykes S."/>
            <person name="Wortman J."/>
            <person name="Nusbaum C."/>
            <person name="Birren B."/>
        </authorList>
    </citation>
    <scope>NUCLEOTIDE SEQUENCE</scope>
    <source>
        <strain evidence="3">CBS 10737</strain>
    </source>
</reference>
<sequence length="574" mass="62791">MNIVIDDASPQVKYYLGDPLNVGWIVEHTPKSKYPDNQSGKYSESTFHGTFGEGDYMEYKFNGTGITIYGAKRPNHGVYGIKVDDIPEERYDGKGDDVFQAILYQRMGLDEKVEHTIRVTNYPSATQNKTDEDVWLDIDHLIITHTIPSTMYTTYIDDSSSMIQYDSNWISYGYGTGGYYNLTDHMSSTTGSSMEFKFNGSSIQLYGGINNDHGDYGISLDGREDEIFDANNWQMVYQVPLYTVSGLAEGEHTIRITNHGQSNNNVLGFDYAIVNSSVRPDDQTSSMTTITSSIANGETALPSGNGNSVASSTSLKIPALAGGIAGGVVVLALLVVIGVWYFKRKKQTTQVDRYYSEGYRPGNASTGRLDLVGSDVPSTSKGTYGNSAWTSQNSRSAGTSNNHNRAMGNFNNNPSHNMASISSGSPITLSSETNIREASQPHHPFLSDIPSPPTSSSRSNETRERFSPSQTVQHQRYDTSISPSEYISPVSTTSEMLLQRTFGSPTESNPSPSSVGHSRTLTNTSSPIENGTTPRTIRDKDNTVLPHTANHAGPKPPYSQSQSRRAIESGFAWG</sequence>
<feature type="region of interest" description="Disordered" evidence="1">
    <location>
        <begin position="358"/>
        <end position="428"/>
    </location>
</feature>
<name>A0AAJ8MRN8_9TREE</name>
<accession>A0AAJ8MRN8</accession>
<proteinExistence type="predicted"/>
<feature type="compositionally biased region" description="Polar residues" evidence="1">
    <location>
        <begin position="376"/>
        <end position="419"/>
    </location>
</feature>
<evidence type="ECO:0000256" key="2">
    <source>
        <dbReference type="SAM" id="Phobius"/>
    </source>
</evidence>
<keyword evidence="4" id="KW-1185">Reference proteome</keyword>
<protein>
    <submittedName>
        <fullName evidence="3">Uncharacterized protein</fullName>
    </submittedName>
</protein>
<dbReference type="AlphaFoldDB" id="A0AAJ8MRN8"/>
<feature type="region of interest" description="Disordered" evidence="1">
    <location>
        <begin position="441"/>
        <end position="487"/>
    </location>
</feature>
<feature type="transmembrane region" description="Helical" evidence="2">
    <location>
        <begin position="319"/>
        <end position="342"/>
    </location>
</feature>
<keyword evidence="2" id="KW-0812">Transmembrane</keyword>
<dbReference type="RefSeq" id="XP_070059312.1">
    <property type="nucleotide sequence ID" value="XM_070203211.1"/>
</dbReference>